<evidence type="ECO:0000256" key="4">
    <source>
        <dbReference type="PIRSR" id="PIRSR001109-2"/>
    </source>
</evidence>
<dbReference type="PANTHER" id="PTHR23420:SF0">
    <property type="entry name" value="ADENOSYLHOMOCYSTEINASE"/>
    <property type="match status" value="1"/>
</dbReference>
<evidence type="ECO:0000256" key="1">
    <source>
        <dbReference type="ARBA" id="ARBA00007122"/>
    </source>
</evidence>
<dbReference type="InterPro" id="IPR042172">
    <property type="entry name" value="Adenosylhomocyst_ase-like_sf"/>
</dbReference>
<dbReference type="GO" id="GO:0033353">
    <property type="term" value="P:S-adenosylmethionine cycle"/>
    <property type="evidence" value="ECO:0007669"/>
    <property type="project" value="TreeGrafter"/>
</dbReference>
<dbReference type="AlphaFoldDB" id="A0A329QYD0"/>
<name>A0A329QYD0_9BACL</name>
<comment type="similarity">
    <text evidence="1">Belongs to the adenosylhomocysteinase family.</text>
</comment>
<evidence type="ECO:0000256" key="2">
    <source>
        <dbReference type="ARBA" id="ARBA00022563"/>
    </source>
</evidence>
<evidence type="ECO:0000313" key="7">
    <source>
        <dbReference type="Proteomes" id="UP000250642"/>
    </source>
</evidence>
<feature type="binding site" evidence="4">
    <location>
        <begin position="322"/>
        <end position="324"/>
    </location>
    <ligand>
        <name>NAD(+)</name>
        <dbReference type="ChEBI" id="CHEBI:57540"/>
    </ligand>
</feature>
<dbReference type="NCBIfam" id="NF004005">
    <property type="entry name" value="PRK05476.2-3"/>
    <property type="match status" value="1"/>
</dbReference>
<comment type="caution">
    <text evidence="6">The sequence shown here is derived from an EMBL/GenBank/DDBJ whole genome shotgun (WGS) entry which is preliminary data.</text>
</comment>
<protein>
    <submittedName>
        <fullName evidence="6">Adenosylhomocysteinase</fullName>
        <ecNumber evidence="6">3.3.1.1</ecNumber>
    </submittedName>
</protein>
<dbReference type="PIRSF" id="PIRSF001109">
    <property type="entry name" value="Ad_hcy_hydrolase"/>
    <property type="match status" value="1"/>
</dbReference>
<dbReference type="GO" id="GO:0005829">
    <property type="term" value="C:cytosol"/>
    <property type="evidence" value="ECO:0007669"/>
    <property type="project" value="TreeGrafter"/>
</dbReference>
<evidence type="ECO:0000313" key="6">
    <source>
        <dbReference type="EMBL" id="RAW17261.1"/>
    </source>
</evidence>
<feature type="binding site" evidence="4">
    <location>
        <position position="369"/>
    </location>
    <ligand>
        <name>NAD(+)</name>
        <dbReference type="ChEBI" id="CHEBI:57540"/>
    </ligand>
</feature>
<sequence length="429" mass="47641">MSFFNSIKLPIVDNKQIMCPVWTRYTLHRKGEFCMTIKNTTHERIEEGKRSIHWTEMHMPLLGELKSQFAKELPFAGLTIGICIHVEPKTAVLCRTLQAGGANVVLTGSPGTTKDPVAAALQEEGITVYGQRADRRNEHLQNIHSVLRHQPHLLMDNGADLARTFIQQYDTNSLIGGTEETTTGANLLREETGENIPFPIIVINDSPLKRIMENEHGVGQTIIEGFMRTTNLILPTRRFVIVGYGTCGRGIARYLRNLGSQVVVVETDPIAGLEAALDGFRVARLEDTFAFAQVYITVTGRPNAILKEHFNQMNDGTILANAGHFSWEMDLESLRQEAEHTDQLTTDIEQFTLANGRRLMLLTQGEMLNLAGGSGNPAETMDLGLSLQAASLLYLVQQRQHLTLGPQPVPHSVNNTIAGQMLKHLSYKI</sequence>
<dbReference type="GO" id="GO:0004013">
    <property type="term" value="F:adenosylhomocysteinase activity"/>
    <property type="evidence" value="ECO:0007669"/>
    <property type="project" value="TreeGrafter"/>
</dbReference>
<comment type="cofactor">
    <cofactor evidence="4">
        <name>NAD(+)</name>
        <dbReference type="ChEBI" id="CHEBI:57540"/>
    </cofactor>
    <text evidence="4">Binds 1 NAD(+) per subunit.</text>
</comment>
<proteinExistence type="inferred from homology"/>
<reference evidence="6 7" key="1">
    <citation type="submission" date="2018-04" db="EMBL/GenBank/DDBJ databases">
        <title>Paenibacillus taichungensis Genome sequencing and assembly.</title>
        <authorList>
            <person name="Xu J."/>
            <person name="Rensing C."/>
            <person name="Mazhar H.S."/>
        </authorList>
    </citation>
    <scope>NUCLEOTIDE SEQUENCE [LARGE SCALE GENOMIC DNA]</scope>
    <source>
        <strain evidence="6 7">NC1</strain>
    </source>
</reference>
<keyword evidence="6" id="KW-0378">Hydrolase</keyword>
<dbReference type="Gene3D" id="3.40.50.1480">
    <property type="entry name" value="Adenosylhomocysteinase-like"/>
    <property type="match status" value="1"/>
</dbReference>
<dbReference type="SMART" id="SM00997">
    <property type="entry name" value="AdoHcyase_NAD"/>
    <property type="match status" value="1"/>
</dbReference>
<dbReference type="GO" id="GO:0006730">
    <property type="term" value="P:one-carbon metabolic process"/>
    <property type="evidence" value="ECO:0007669"/>
    <property type="project" value="UniProtKB-KW"/>
</dbReference>
<dbReference type="Pfam" id="PF00670">
    <property type="entry name" value="AdoHcyase_NAD"/>
    <property type="match status" value="1"/>
</dbReference>
<feature type="binding site" evidence="4">
    <location>
        <begin position="181"/>
        <end position="183"/>
    </location>
    <ligand>
        <name>NAD(+)</name>
        <dbReference type="ChEBI" id="CHEBI:57540"/>
    </ligand>
</feature>
<dbReference type="Pfam" id="PF05221">
    <property type="entry name" value="AdoHcyase"/>
    <property type="match status" value="1"/>
</dbReference>
<evidence type="ECO:0000256" key="3">
    <source>
        <dbReference type="ARBA" id="ARBA00023027"/>
    </source>
</evidence>
<dbReference type="PANTHER" id="PTHR23420">
    <property type="entry name" value="ADENOSYLHOMOCYSTEINASE"/>
    <property type="match status" value="1"/>
</dbReference>
<keyword evidence="2" id="KW-0554">One-carbon metabolism</keyword>
<dbReference type="InterPro" id="IPR015878">
    <property type="entry name" value="Ado_hCys_hydrolase_NAD-bd"/>
</dbReference>
<feature type="domain" description="S-adenosyl-L-homocysteine hydrolase NAD binding" evidence="5">
    <location>
        <begin position="214"/>
        <end position="375"/>
    </location>
</feature>
<dbReference type="EMBL" id="QEVW01000005">
    <property type="protein sequence ID" value="RAW17261.1"/>
    <property type="molecule type" value="Genomic_DNA"/>
</dbReference>
<dbReference type="EC" id="3.3.1.1" evidence="6"/>
<gene>
    <name evidence="6" type="ORF">DC345_09285</name>
</gene>
<accession>A0A329QYD0</accession>
<dbReference type="SUPFAM" id="SSF51735">
    <property type="entry name" value="NAD(P)-binding Rossmann-fold domains"/>
    <property type="match status" value="1"/>
</dbReference>
<organism evidence="6 7">
    <name type="scientific">Paenibacillus taichungensis</name>
    <dbReference type="NCBI Taxonomy" id="484184"/>
    <lineage>
        <taxon>Bacteria</taxon>
        <taxon>Bacillati</taxon>
        <taxon>Bacillota</taxon>
        <taxon>Bacilli</taxon>
        <taxon>Bacillales</taxon>
        <taxon>Paenibacillaceae</taxon>
        <taxon>Paenibacillus</taxon>
    </lineage>
</organism>
<dbReference type="SUPFAM" id="SSF52283">
    <property type="entry name" value="Formate/glycerate dehydrogenase catalytic domain-like"/>
    <property type="match status" value="1"/>
</dbReference>
<dbReference type="InterPro" id="IPR036291">
    <property type="entry name" value="NAD(P)-bd_dom_sf"/>
</dbReference>
<dbReference type="Proteomes" id="UP000250642">
    <property type="component" value="Unassembled WGS sequence"/>
</dbReference>
<feature type="binding site" evidence="4">
    <location>
        <begin position="245"/>
        <end position="250"/>
    </location>
    <ligand>
        <name>NAD(+)</name>
        <dbReference type="ChEBI" id="CHEBI:57540"/>
    </ligand>
</feature>
<dbReference type="SMART" id="SM00996">
    <property type="entry name" value="AdoHcyase"/>
    <property type="match status" value="1"/>
</dbReference>
<dbReference type="Gene3D" id="3.40.50.720">
    <property type="entry name" value="NAD(P)-binding Rossmann-like Domain"/>
    <property type="match status" value="1"/>
</dbReference>
<keyword evidence="3 4" id="KW-0520">NAD</keyword>
<feature type="binding site" evidence="4">
    <location>
        <position position="266"/>
    </location>
    <ligand>
        <name>NAD(+)</name>
        <dbReference type="ChEBI" id="CHEBI:57540"/>
    </ligand>
</feature>
<evidence type="ECO:0000259" key="5">
    <source>
        <dbReference type="SMART" id="SM00997"/>
    </source>
</evidence>
<dbReference type="InterPro" id="IPR000043">
    <property type="entry name" value="Adenosylhomocysteinase-like"/>
</dbReference>